<dbReference type="InterPro" id="IPR045595">
    <property type="entry name" value="SufBD_N"/>
</dbReference>
<dbReference type="SUPFAM" id="SSF101960">
    <property type="entry name" value="Stabilizer of iron transporter SufD"/>
    <property type="match status" value="1"/>
</dbReference>
<reference evidence="4 5" key="1">
    <citation type="journal article" date="2008" name="Proc. Natl. Acad. Sci. U.S.A.">
        <title>Niche adaptation and genome expansion in the chlorophyll d-producing cyanobacterium Acaryochloris marina.</title>
        <authorList>
            <person name="Swingley W.D."/>
            <person name="Chen M."/>
            <person name="Cheung P.C."/>
            <person name="Conrad A.L."/>
            <person name="Dejesa L.C."/>
            <person name="Hao J."/>
            <person name="Honchak B.M."/>
            <person name="Karbach L.E."/>
            <person name="Kurdoglu A."/>
            <person name="Lahiri S."/>
            <person name="Mastrian S.D."/>
            <person name="Miyashita H."/>
            <person name="Page L."/>
            <person name="Ramakrishna P."/>
            <person name="Satoh S."/>
            <person name="Sattley W.M."/>
            <person name="Shimada Y."/>
            <person name="Taylor H.L."/>
            <person name="Tomo T."/>
            <person name="Tsuchiya T."/>
            <person name="Wang Z.T."/>
            <person name="Raymond J."/>
            <person name="Mimuro M."/>
            <person name="Blankenship R.E."/>
            <person name="Touchman J.W."/>
        </authorList>
    </citation>
    <scope>NUCLEOTIDE SEQUENCE [LARGE SCALE GENOMIC DNA]</scope>
    <source>
        <strain evidence="5">MBIC 11017</strain>
    </source>
</reference>
<protein>
    <submittedName>
        <fullName evidence="4">FeS assembly protein SufD</fullName>
    </submittedName>
</protein>
<dbReference type="EMBL" id="CP000828">
    <property type="protein sequence ID" value="ABW26259.1"/>
    <property type="molecule type" value="Genomic_DNA"/>
</dbReference>
<name>B0C3Z9_ACAM1</name>
<feature type="domain" description="SUF system FeS cluster assembly SufBD N-terminal" evidence="3">
    <location>
        <begin position="33"/>
        <end position="171"/>
    </location>
</feature>
<evidence type="ECO:0000259" key="2">
    <source>
        <dbReference type="Pfam" id="PF01458"/>
    </source>
</evidence>
<keyword evidence="5" id="KW-1185">Reference proteome</keyword>
<dbReference type="Pfam" id="PF19295">
    <property type="entry name" value="SufBD_N"/>
    <property type="match status" value="1"/>
</dbReference>
<gene>
    <name evidence="4" type="primary">sufD</name>
    <name evidence="4" type="ordered locus">AM1_1222</name>
</gene>
<feature type="domain" description="SUF system FeS cluster assembly SufBD core" evidence="2">
    <location>
        <begin position="182"/>
        <end position="408"/>
    </location>
</feature>
<dbReference type="STRING" id="329726.AM1_1222"/>
<dbReference type="OrthoDB" id="9803529at2"/>
<dbReference type="AlphaFoldDB" id="B0C3Z9"/>
<evidence type="ECO:0000313" key="4">
    <source>
        <dbReference type="EMBL" id="ABW26259.1"/>
    </source>
</evidence>
<dbReference type="RefSeq" id="WP_012161806.1">
    <property type="nucleotide sequence ID" value="NC_009925.1"/>
</dbReference>
<accession>B0C3Z9</accession>
<dbReference type="InterPro" id="IPR055346">
    <property type="entry name" value="Fe-S_cluster_assembly_SufBD"/>
</dbReference>
<dbReference type="InterPro" id="IPR011542">
    <property type="entry name" value="SUF_FeS_clus_asmbl_SufD"/>
</dbReference>
<evidence type="ECO:0000259" key="3">
    <source>
        <dbReference type="Pfam" id="PF19295"/>
    </source>
</evidence>
<dbReference type="PANTHER" id="PTHR43575">
    <property type="entry name" value="PROTEIN ABCI7, CHLOROPLASTIC"/>
    <property type="match status" value="1"/>
</dbReference>
<dbReference type="Pfam" id="PF01458">
    <property type="entry name" value="SUFBD_core"/>
    <property type="match status" value="1"/>
</dbReference>
<evidence type="ECO:0000256" key="1">
    <source>
        <dbReference type="ARBA" id="ARBA00043967"/>
    </source>
</evidence>
<dbReference type="Proteomes" id="UP000000268">
    <property type="component" value="Chromosome"/>
</dbReference>
<organism evidence="4 5">
    <name type="scientific">Acaryochloris marina (strain MBIC 11017)</name>
    <dbReference type="NCBI Taxonomy" id="329726"/>
    <lineage>
        <taxon>Bacteria</taxon>
        <taxon>Bacillati</taxon>
        <taxon>Cyanobacteriota</taxon>
        <taxon>Cyanophyceae</taxon>
        <taxon>Acaryochloridales</taxon>
        <taxon>Acaryochloridaceae</taxon>
        <taxon>Acaryochloris</taxon>
    </lineage>
</organism>
<dbReference type="InterPro" id="IPR000825">
    <property type="entry name" value="SUF_FeS_clus_asmbl_SufBD_core"/>
</dbReference>
<dbReference type="PANTHER" id="PTHR43575:SF1">
    <property type="entry name" value="PROTEIN ABCI7, CHLOROPLASTIC"/>
    <property type="match status" value="1"/>
</dbReference>
<comment type="similarity">
    <text evidence="1">Belongs to the iron-sulfur cluster assembly SufBD family.</text>
</comment>
<dbReference type="NCBIfam" id="TIGR01981">
    <property type="entry name" value="sufD"/>
    <property type="match status" value="1"/>
</dbReference>
<dbReference type="InterPro" id="IPR037284">
    <property type="entry name" value="SUF_FeS_clus_asmbl_SufBD_sf"/>
</dbReference>
<dbReference type="HOGENOM" id="CLU_026231_5_2_3"/>
<dbReference type="KEGG" id="amr:AM1_1222"/>
<proteinExistence type="inferred from homology"/>
<dbReference type="eggNOG" id="COG0719">
    <property type="taxonomic scope" value="Bacteria"/>
</dbReference>
<dbReference type="GO" id="GO:0016226">
    <property type="term" value="P:iron-sulfur cluster assembly"/>
    <property type="evidence" value="ECO:0007669"/>
    <property type="project" value="InterPro"/>
</dbReference>
<evidence type="ECO:0000313" key="5">
    <source>
        <dbReference type="Proteomes" id="UP000000268"/>
    </source>
</evidence>
<sequence>MTVEVNPEAVAPSSSAAQDRQAYLTHLLAQRPNPQGLEKVREGALSIVQERGLPSNRDEDWRFTDLSGLYKTAFTAPTAASLSLEEIDAFILAEAPVRLVFVNGWFAPDLSTIDHLPAGLSVSTLADAGNLPELGQQPGLSEVFTALNTASFADVAVLRIAKNQVIEAPIHLLYLTTGDTPIITSPRGLVIAEANSAATLIEEYAAVNAASYFTNSVMEVSLGQNAQLHHHRIQREAKTAFHIGTTSVSQDRDSRYALTSLSLGGQMSRHNPVVVPTAEQTDTTLNGLTLAVDQQVADTHSDLSFTGPHCTAQQLHKCIVDNRARAVFNGRVFVPKLAQQTNASQLSRNLLLSSKARVDTKPQLEIIADDVKCAHGATVSQLDDEEVFYLQSRGLDRNSACDLLVEGFAAEIIDQLPIAEQRQTLLNAVLSQIR</sequence>